<protein>
    <submittedName>
        <fullName evidence="1">Uncharacterized protein</fullName>
    </submittedName>
</protein>
<dbReference type="EMBL" id="KX254341">
    <property type="protein sequence ID" value="AOF43624.1"/>
    <property type="molecule type" value="Genomic_DNA"/>
</dbReference>
<reference evidence="2 3" key="2">
    <citation type="submission" date="2018-10" db="EMBL/GenBank/DDBJ databases">
        <title>First identification of the mcr gene in New Zealand.</title>
        <authorList>
            <person name="Creighton J."/>
            <person name="Anderson T."/>
            <person name="Howard J."/>
            <person name="Heffernan H."/>
            <person name="Freeman J."/>
        </authorList>
    </citation>
    <scope>NUCLEOTIDE SEQUENCE [LARGE SCALE GENOMIC DNA]</scope>
    <source>
        <strain evidence="2 3">CHL5009T</strain>
        <plasmid evidence="2">pCHL5009T-94k</plasmid>
        <plasmid evidence="3">pchl5009t-94k</plasmid>
    </source>
</reference>
<gene>
    <name evidence="2" type="ORF">D9C02_25100</name>
</gene>
<dbReference type="Proteomes" id="UP000270045">
    <property type="component" value="Plasmid pCHL5009T-94k"/>
</dbReference>
<accession>A0A1B3IRC4</accession>
<dbReference type="AlphaFoldDB" id="A0A1B3IRC4"/>
<sequence>MPFIVALEVREQAIQQAIEAALAHQPVDPPRPKSWRVLRPLRPRLNRPAFGGAVRARHQMG</sequence>
<organism evidence="1">
    <name type="scientific">Escherichia coli</name>
    <dbReference type="NCBI Taxonomy" id="562"/>
    <lineage>
        <taxon>Bacteria</taxon>
        <taxon>Pseudomonadati</taxon>
        <taxon>Pseudomonadota</taxon>
        <taxon>Gammaproteobacteria</taxon>
        <taxon>Enterobacterales</taxon>
        <taxon>Enterobacteriaceae</taxon>
        <taxon>Escherichia</taxon>
    </lineage>
</organism>
<name>A0A1B3IRC4_ECOLX</name>
<geneLocation type="plasmid" evidence="3">
    <name>pchl5009t-94k</name>
</geneLocation>
<geneLocation type="plasmid" evidence="2">
    <name>pCHL5009T-94k</name>
</geneLocation>
<evidence type="ECO:0000313" key="1">
    <source>
        <dbReference type="EMBL" id="AOF43624.1"/>
    </source>
</evidence>
<dbReference type="EMBL" id="CP032938">
    <property type="protein sequence ID" value="AYM25130.1"/>
    <property type="molecule type" value="Genomic_DNA"/>
</dbReference>
<proteinExistence type="predicted"/>
<evidence type="ECO:0000313" key="3">
    <source>
        <dbReference type="Proteomes" id="UP000270045"/>
    </source>
</evidence>
<geneLocation type="plasmid" evidence="1">
    <name>pECJS-B60-267</name>
</geneLocation>
<reference evidence="1" key="1">
    <citation type="submission" date="2016-05" db="EMBL/GenBank/DDBJ databases">
        <title>Characterization of Diversified mcr-1 Coding Plasmids and the Potential Transmission Mechanism.</title>
        <authorList>
            <person name="Li R."/>
            <person name="Xie M."/>
            <person name="Zhou Y."/>
            <person name="Lin D."/>
            <person name="Chen S."/>
        </authorList>
    </citation>
    <scope>NUCLEOTIDE SEQUENCE</scope>
    <source>
        <strain evidence="1">JS-B60</strain>
        <plasmid evidence="1">pECJS-B60-267</plasmid>
    </source>
</reference>
<keyword evidence="1" id="KW-0614">Plasmid</keyword>
<evidence type="ECO:0000313" key="2">
    <source>
        <dbReference type="EMBL" id="AYM25130.1"/>
    </source>
</evidence>